<sequence>MSPPNRRDSCWYAFLSSYYHERCCDRLGLVCSSETGFQSGECVVHRIGSLIDPRGYRESSRQADHGATGAIWCSTDQWYSTSLLRSSSISTG</sequence>
<dbReference type="Proteomes" id="UP001154282">
    <property type="component" value="Unassembled WGS sequence"/>
</dbReference>
<keyword evidence="2" id="KW-1185">Reference proteome</keyword>
<reference evidence="1" key="1">
    <citation type="submission" date="2022-08" db="EMBL/GenBank/DDBJ databases">
        <authorList>
            <person name="Gutierrez-Valencia J."/>
        </authorList>
    </citation>
    <scope>NUCLEOTIDE SEQUENCE</scope>
</reference>
<accession>A0AAV0HXD0</accession>
<evidence type="ECO:0000313" key="1">
    <source>
        <dbReference type="EMBL" id="CAI0389228.1"/>
    </source>
</evidence>
<evidence type="ECO:0000313" key="2">
    <source>
        <dbReference type="Proteomes" id="UP001154282"/>
    </source>
</evidence>
<name>A0AAV0HXD0_9ROSI</name>
<protein>
    <submittedName>
        <fullName evidence="1">Uncharacterized protein</fullName>
    </submittedName>
</protein>
<proteinExistence type="predicted"/>
<gene>
    <name evidence="1" type="ORF">LITE_LOCUS6150</name>
</gene>
<organism evidence="1 2">
    <name type="scientific">Linum tenue</name>
    <dbReference type="NCBI Taxonomy" id="586396"/>
    <lineage>
        <taxon>Eukaryota</taxon>
        <taxon>Viridiplantae</taxon>
        <taxon>Streptophyta</taxon>
        <taxon>Embryophyta</taxon>
        <taxon>Tracheophyta</taxon>
        <taxon>Spermatophyta</taxon>
        <taxon>Magnoliopsida</taxon>
        <taxon>eudicotyledons</taxon>
        <taxon>Gunneridae</taxon>
        <taxon>Pentapetalae</taxon>
        <taxon>rosids</taxon>
        <taxon>fabids</taxon>
        <taxon>Malpighiales</taxon>
        <taxon>Linaceae</taxon>
        <taxon>Linum</taxon>
    </lineage>
</organism>
<dbReference type="AlphaFoldDB" id="A0AAV0HXD0"/>
<comment type="caution">
    <text evidence="1">The sequence shown here is derived from an EMBL/GenBank/DDBJ whole genome shotgun (WGS) entry which is preliminary data.</text>
</comment>
<dbReference type="EMBL" id="CAMGYJ010000003">
    <property type="protein sequence ID" value="CAI0389228.1"/>
    <property type="molecule type" value="Genomic_DNA"/>
</dbReference>